<dbReference type="SMART" id="SM00220">
    <property type="entry name" value="S_TKc"/>
    <property type="match status" value="1"/>
</dbReference>
<evidence type="ECO:0000256" key="1">
    <source>
        <dbReference type="ARBA" id="ARBA00022527"/>
    </source>
</evidence>
<keyword evidence="3" id="KW-0547">Nucleotide-binding</keyword>
<dbReference type="PROSITE" id="PS00108">
    <property type="entry name" value="PROTEIN_KINASE_ST"/>
    <property type="match status" value="1"/>
</dbReference>
<dbReference type="SUPFAM" id="SSF56112">
    <property type="entry name" value="Protein kinase-like (PK-like)"/>
    <property type="match status" value="1"/>
</dbReference>
<reference evidence="8" key="1">
    <citation type="submission" date="2023-01" db="EMBL/GenBank/DDBJ databases">
        <title>Key to firefly adult light organ development and bioluminescence: homeobox transcription factors regulate luciferase expression and transportation to peroxisome.</title>
        <authorList>
            <person name="Fu X."/>
        </authorList>
    </citation>
    <scope>NUCLEOTIDE SEQUENCE [LARGE SCALE GENOMIC DNA]</scope>
</reference>
<evidence type="ECO:0000313" key="8">
    <source>
        <dbReference type="Proteomes" id="UP001353858"/>
    </source>
</evidence>
<comment type="caution">
    <text evidence="7">The sequence shown here is derived from an EMBL/GenBank/DDBJ whole genome shotgun (WGS) entry which is preliminary data.</text>
</comment>
<keyword evidence="8" id="KW-1185">Reference proteome</keyword>
<feature type="domain" description="Protein kinase" evidence="6">
    <location>
        <begin position="1"/>
        <end position="210"/>
    </location>
</feature>
<dbReference type="Pfam" id="PF00069">
    <property type="entry name" value="Pkinase"/>
    <property type="match status" value="1"/>
</dbReference>
<evidence type="ECO:0000256" key="5">
    <source>
        <dbReference type="ARBA" id="ARBA00022840"/>
    </source>
</evidence>
<dbReference type="PROSITE" id="PS50011">
    <property type="entry name" value="PROTEIN_KINASE_DOM"/>
    <property type="match status" value="1"/>
</dbReference>
<dbReference type="GO" id="GO:0005524">
    <property type="term" value="F:ATP binding"/>
    <property type="evidence" value="ECO:0007669"/>
    <property type="project" value="UniProtKB-KW"/>
</dbReference>
<name>A0AAN7SJ16_9COLE</name>
<dbReference type="Gene3D" id="1.10.510.10">
    <property type="entry name" value="Transferase(Phosphotransferase) domain 1"/>
    <property type="match status" value="1"/>
</dbReference>
<evidence type="ECO:0000256" key="2">
    <source>
        <dbReference type="ARBA" id="ARBA00022679"/>
    </source>
</evidence>
<keyword evidence="4" id="KW-0418">Kinase</keyword>
<keyword evidence="2" id="KW-0808">Transferase</keyword>
<gene>
    <name evidence="7" type="ORF">RN001_005723</name>
</gene>
<dbReference type="InterPro" id="IPR050117">
    <property type="entry name" value="MAPK"/>
</dbReference>
<organism evidence="7 8">
    <name type="scientific">Aquatica leii</name>
    <dbReference type="NCBI Taxonomy" id="1421715"/>
    <lineage>
        <taxon>Eukaryota</taxon>
        <taxon>Metazoa</taxon>
        <taxon>Ecdysozoa</taxon>
        <taxon>Arthropoda</taxon>
        <taxon>Hexapoda</taxon>
        <taxon>Insecta</taxon>
        <taxon>Pterygota</taxon>
        <taxon>Neoptera</taxon>
        <taxon>Endopterygota</taxon>
        <taxon>Coleoptera</taxon>
        <taxon>Polyphaga</taxon>
        <taxon>Elateriformia</taxon>
        <taxon>Elateroidea</taxon>
        <taxon>Lampyridae</taxon>
        <taxon>Luciolinae</taxon>
        <taxon>Aquatica</taxon>
    </lineage>
</organism>
<dbReference type="AlphaFoldDB" id="A0AAN7SJ16"/>
<evidence type="ECO:0000313" key="7">
    <source>
        <dbReference type="EMBL" id="KAK4882404.1"/>
    </source>
</evidence>
<dbReference type="EMBL" id="JARPUR010000002">
    <property type="protein sequence ID" value="KAK4882404.1"/>
    <property type="molecule type" value="Genomic_DNA"/>
</dbReference>
<accession>A0AAN7SJ16</accession>
<evidence type="ECO:0000259" key="6">
    <source>
        <dbReference type="PROSITE" id="PS50011"/>
    </source>
</evidence>
<keyword evidence="1" id="KW-0723">Serine/threonine-protein kinase</keyword>
<dbReference type="FunFam" id="1.10.510.10:FF:000624">
    <property type="entry name" value="Mitogen-activated protein kinase"/>
    <property type="match status" value="1"/>
</dbReference>
<dbReference type="PANTHER" id="PTHR24055">
    <property type="entry name" value="MITOGEN-ACTIVATED PROTEIN KINASE"/>
    <property type="match status" value="1"/>
</dbReference>
<keyword evidence="5" id="KW-0067">ATP-binding</keyword>
<evidence type="ECO:0000256" key="4">
    <source>
        <dbReference type="ARBA" id="ARBA00022777"/>
    </source>
</evidence>
<proteinExistence type="predicted"/>
<dbReference type="InterPro" id="IPR000719">
    <property type="entry name" value="Prot_kinase_dom"/>
</dbReference>
<dbReference type="GO" id="GO:0004674">
    <property type="term" value="F:protein serine/threonine kinase activity"/>
    <property type="evidence" value="ECO:0007669"/>
    <property type="project" value="UniProtKB-KW"/>
</dbReference>
<dbReference type="InterPro" id="IPR008271">
    <property type="entry name" value="Ser/Thr_kinase_AS"/>
</dbReference>
<evidence type="ECO:0000256" key="3">
    <source>
        <dbReference type="ARBA" id="ARBA00022741"/>
    </source>
</evidence>
<protein>
    <recommendedName>
        <fullName evidence="6">Protein kinase domain-containing protein</fullName>
    </recommendedName>
</protein>
<dbReference type="InterPro" id="IPR011009">
    <property type="entry name" value="Kinase-like_dom_sf"/>
</dbReference>
<dbReference type="Proteomes" id="UP001353858">
    <property type="component" value="Unassembled WGS sequence"/>
</dbReference>
<sequence>MDMSMYDFMKIRKKRLPEVKVRYYLYQILKGLNHLHKNGLFHRDIKPENILMKIQSSGSNHQNEIVKLADFGSIRGTYSKPPYTEYISTRWYRSPECLLTVGYYGPKMDIWATGCVFYELLMSKPLFPGSDEIDQLCKIHFVLGTPSERTLFKLKKKSRNYMHFPKQTGTGLKQITTNVSDEALLVLQLMVQYDPDVRINVRRLLEHSFFKTLKDDDLIEKYKHAKQPKSKSGVFNKSTGDFNVPEKLNKSKFKASVSRSSSKIYVKKKSMIPKPLVARTTIDVTDCKAFNKPYQYILRQGPGPLVNSQQMKSWGVNPNIIRAKESTKPKADAEYSRQVILKHKIIPQATVIKRPNGGPYSKTISDLPQISKNTQIEIDKAAQFQSKSFSIPPKSIKNTLTRRNANELDLSNKNKKIRKI</sequence>